<name>A0A1H6LIE0_RUMFL</name>
<dbReference type="CDD" id="cd04301">
    <property type="entry name" value="NAT_SF"/>
    <property type="match status" value="1"/>
</dbReference>
<dbReference type="OrthoDB" id="9786032at2"/>
<evidence type="ECO:0000313" key="3">
    <source>
        <dbReference type="Proteomes" id="UP000183190"/>
    </source>
</evidence>
<dbReference type="EMBL" id="FNWV01000018">
    <property type="protein sequence ID" value="SEH85843.1"/>
    <property type="molecule type" value="Genomic_DNA"/>
</dbReference>
<evidence type="ECO:0000259" key="1">
    <source>
        <dbReference type="PROSITE" id="PS51186"/>
    </source>
</evidence>
<reference evidence="2 3" key="1">
    <citation type="submission" date="2016-10" db="EMBL/GenBank/DDBJ databases">
        <authorList>
            <person name="de Groot N.N."/>
        </authorList>
    </citation>
    <scope>NUCLEOTIDE SEQUENCE [LARGE SCALE GENOMIC DNA]</scope>
    <source>
        <strain evidence="2 3">YAD2003</strain>
    </source>
</reference>
<dbReference type="AlphaFoldDB" id="A0A1H6LIE0"/>
<feature type="non-terminal residue" evidence="2">
    <location>
        <position position="109"/>
    </location>
</feature>
<feature type="domain" description="N-acetyltransferase" evidence="1">
    <location>
        <begin position="1"/>
        <end position="109"/>
    </location>
</feature>
<dbReference type="Pfam" id="PF00583">
    <property type="entry name" value="Acetyltransf_1"/>
    <property type="match status" value="1"/>
</dbReference>
<dbReference type="InterPro" id="IPR016181">
    <property type="entry name" value="Acyl_CoA_acyltransferase"/>
</dbReference>
<keyword evidence="2" id="KW-0808">Transferase</keyword>
<sequence length="109" mass="12424">MNIVIAEEKQVKTIVDMSVRAFETDVNVGGTKGDCPPEYDSVEWHKQMAREGHLYQAMIGKDIVGAAIIFSDETKNTVYIGRIFIDSIYHRKGYGTHLMECIEKYYPFA</sequence>
<dbReference type="Gene3D" id="3.40.630.30">
    <property type="match status" value="1"/>
</dbReference>
<protein>
    <submittedName>
        <fullName evidence="2">Acetyltransferase (GNAT) domain-containing protein</fullName>
    </submittedName>
</protein>
<dbReference type="RefSeq" id="WP_074718966.1">
    <property type="nucleotide sequence ID" value="NZ_FNWV01000018.1"/>
</dbReference>
<dbReference type="Proteomes" id="UP000183190">
    <property type="component" value="Unassembled WGS sequence"/>
</dbReference>
<accession>A0A1H6LIE0</accession>
<dbReference type="GO" id="GO:0016747">
    <property type="term" value="F:acyltransferase activity, transferring groups other than amino-acyl groups"/>
    <property type="evidence" value="ECO:0007669"/>
    <property type="project" value="InterPro"/>
</dbReference>
<gene>
    <name evidence="2" type="ORF">SAMN02910265_03075</name>
</gene>
<dbReference type="PROSITE" id="PS51186">
    <property type="entry name" value="GNAT"/>
    <property type="match status" value="1"/>
</dbReference>
<dbReference type="SUPFAM" id="SSF55729">
    <property type="entry name" value="Acyl-CoA N-acyltransferases (Nat)"/>
    <property type="match status" value="1"/>
</dbReference>
<organism evidence="2 3">
    <name type="scientific">Ruminococcus flavefaciens</name>
    <dbReference type="NCBI Taxonomy" id="1265"/>
    <lineage>
        <taxon>Bacteria</taxon>
        <taxon>Bacillati</taxon>
        <taxon>Bacillota</taxon>
        <taxon>Clostridia</taxon>
        <taxon>Eubacteriales</taxon>
        <taxon>Oscillospiraceae</taxon>
        <taxon>Ruminococcus</taxon>
    </lineage>
</organism>
<dbReference type="InterPro" id="IPR000182">
    <property type="entry name" value="GNAT_dom"/>
</dbReference>
<proteinExistence type="predicted"/>
<evidence type="ECO:0000313" key="2">
    <source>
        <dbReference type="EMBL" id="SEH85843.1"/>
    </source>
</evidence>